<keyword evidence="3" id="KW-1185">Reference proteome</keyword>
<organism evidence="2 3">
    <name type="scientific">Flaviflexus equikiangi</name>
    <dbReference type="NCBI Taxonomy" id="2758573"/>
    <lineage>
        <taxon>Bacteria</taxon>
        <taxon>Bacillati</taxon>
        <taxon>Actinomycetota</taxon>
        <taxon>Actinomycetes</taxon>
        <taxon>Actinomycetales</taxon>
        <taxon>Actinomycetaceae</taxon>
        <taxon>Flaviflexus</taxon>
    </lineage>
</organism>
<dbReference type="Proteomes" id="UP000705983">
    <property type="component" value="Unassembled WGS sequence"/>
</dbReference>
<dbReference type="InterPro" id="IPR041650">
    <property type="entry name" value="HEPN_Swt1"/>
</dbReference>
<accession>A0ABS2TIJ3</accession>
<comment type="caution">
    <text evidence="2">The sequence shown here is derived from an EMBL/GenBank/DDBJ whole genome shotgun (WGS) entry which is preliminary data.</text>
</comment>
<dbReference type="EMBL" id="JAFFJS010000003">
    <property type="protein sequence ID" value="MBM9433361.1"/>
    <property type="molecule type" value="Genomic_DNA"/>
</dbReference>
<dbReference type="Pfam" id="PF18731">
    <property type="entry name" value="HEPN_Swt1"/>
    <property type="match status" value="1"/>
</dbReference>
<evidence type="ECO:0000313" key="3">
    <source>
        <dbReference type="Proteomes" id="UP000705983"/>
    </source>
</evidence>
<feature type="domain" description="Swt1-like HEPN" evidence="1">
    <location>
        <begin position="13"/>
        <end position="123"/>
    </location>
</feature>
<evidence type="ECO:0000313" key="2">
    <source>
        <dbReference type="EMBL" id="MBM9433361.1"/>
    </source>
</evidence>
<reference evidence="3" key="1">
    <citation type="submission" date="2021-02" db="EMBL/GenBank/DDBJ databases">
        <title>Leucobacter sp. CX169.</title>
        <authorList>
            <person name="Cheng Y."/>
        </authorList>
    </citation>
    <scope>NUCLEOTIDE SEQUENCE [LARGE SCALE GENOMIC DNA]</scope>
    <source>
        <strain evidence="3">JY899</strain>
    </source>
</reference>
<sequence>MSFNPSLSVKATLDHLSRRLDPIIARRLAPHLNGLPWTAVLDALDDQRNYARTFRYETNDLHAQLRMLTERLGTLGYPFDDTARFVSTTGSKLRIIRNVSAHNGELSVGDAFRASDDAVELLKFFRDHDGAAEVESLRREALQALAAEEGVSVSEAAEDAALPALDTGDEDEELEDGPVTPSEDVLHRAPGHESQILGATRAIYEPWTVVPVGHSDVLDNLRTRRAYQQVRSVATEIVTFEGPIHMDRLTRLTGYSFGMKRLTVKRQRQIAHQVHKAGLYIDEDRFVWPREIYPNSWSEFRPNDNEAGRHFLQISPVEIANAGLFIRTRHPELTERELEDAILQTFGKKRRGASVMDHLEVAQEIMAQS</sequence>
<protein>
    <recommendedName>
        <fullName evidence="1">Swt1-like HEPN domain-containing protein</fullName>
    </recommendedName>
</protein>
<proteinExistence type="predicted"/>
<dbReference type="RefSeq" id="WP_187996672.1">
    <property type="nucleotide sequence ID" value="NZ_JACEXG010000003.1"/>
</dbReference>
<evidence type="ECO:0000259" key="1">
    <source>
        <dbReference type="Pfam" id="PF18731"/>
    </source>
</evidence>
<name>A0ABS2TIJ3_9ACTO</name>
<gene>
    <name evidence="2" type="ORF">JVW63_06580</name>
</gene>